<dbReference type="SUPFAM" id="SSF48403">
    <property type="entry name" value="Ankyrin repeat"/>
    <property type="match status" value="1"/>
</dbReference>
<dbReference type="Pfam" id="PF00023">
    <property type="entry name" value="Ank"/>
    <property type="match status" value="1"/>
</dbReference>
<dbReference type="AlphaFoldDB" id="A0AAD5SHE4"/>
<protein>
    <recommendedName>
        <fullName evidence="6">Ankyrin</fullName>
    </recommendedName>
</protein>
<evidence type="ECO:0000256" key="1">
    <source>
        <dbReference type="ARBA" id="ARBA00022737"/>
    </source>
</evidence>
<dbReference type="PANTHER" id="PTHR24198:SF165">
    <property type="entry name" value="ANKYRIN REPEAT-CONTAINING PROTEIN-RELATED"/>
    <property type="match status" value="1"/>
</dbReference>
<dbReference type="EMBL" id="JADGJD010000129">
    <property type="protein sequence ID" value="KAJ3054562.1"/>
    <property type="molecule type" value="Genomic_DNA"/>
</dbReference>
<dbReference type="Gene3D" id="1.25.40.20">
    <property type="entry name" value="Ankyrin repeat-containing domain"/>
    <property type="match status" value="2"/>
</dbReference>
<evidence type="ECO:0008006" key="6">
    <source>
        <dbReference type="Google" id="ProtNLM"/>
    </source>
</evidence>
<evidence type="ECO:0000313" key="4">
    <source>
        <dbReference type="EMBL" id="KAJ3054562.1"/>
    </source>
</evidence>
<keyword evidence="2 3" id="KW-0040">ANK repeat</keyword>
<dbReference type="Proteomes" id="UP001212841">
    <property type="component" value="Unassembled WGS sequence"/>
</dbReference>
<comment type="caution">
    <text evidence="4">The sequence shown here is derived from an EMBL/GenBank/DDBJ whole genome shotgun (WGS) entry which is preliminary data.</text>
</comment>
<accession>A0AAD5SHE4</accession>
<evidence type="ECO:0000313" key="5">
    <source>
        <dbReference type="Proteomes" id="UP001212841"/>
    </source>
</evidence>
<feature type="repeat" description="ANK" evidence="3">
    <location>
        <begin position="429"/>
        <end position="456"/>
    </location>
</feature>
<dbReference type="InterPro" id="IPR002110">
    <property type="entry name" value="Ankyrin_rpt"/>
</dbReference>
<evidence type="ECO:0000256" key="3">
    <source>
        <dbReference type="PROSITE-ProRule" id="PRU00023"/>
    </source>
</evidence>
<organism evidence="4 5">
    <name type="scientific">Rhizophlyctis rosea</name>
    <dbReference type="NCBI Taxonomy" id="64517"/>
    <lineage>
        <taxon>Eukaryota</taxon>
        <taxon>Fungi</taxon>
        <taxon>Fungi incertae sedis</taxon>
        <taxon>Chytridiomycota</taxon>
        <taxon>Chytridiomycota incertae sedis</taxon>
        <taxon>Chytridiomycetes</taxon>
        <taxon>Rhizophlyctidales</taxon>
        <taxon>Rhizophlyctidaceae</taxon>
        <taxon>Rhizophlyctis</taxon>
    </lineage>
</organism>
<sequence>MPFSHLPKELKRRVVWYSRVQEAVLFPLLSRQWARDIQIADLAVPVAKVVWERHGKTACASVYYWCEKCEDEMADLGLVVKLNHNLKTNFGRAIHFRCRHYTEYPAPLPPPISDRAAAAIIRNLVRWGADARHRQSVALILATQAMHPNAVEALLHGGADPHAVPNKNWLSPLEVAVQNNDVHTVSALLKAGADVTKSKCRVIRLAALGHRTRITRLLVTSGNFNPATVVQQMLLDKGAFAGWNKEKRNLLSQIRHVFEACNGTLVAQYGWLWSVHDKPDIIQFFVDNGATLADDHMKQDYLLNSLKGHHHTMLETLLNNACPVNRPANFPSERVPLVACLTLTCPCKYALLTRLLTAGADPSWGKNMVFKNATTGGDVQALTILLDRYSPKHNTLLFPKLVKLAAIFSQWAVVKFLLARGAEPTSCVLHSAVEANEYEIVDLVIEKGVDVRTGNDEALRLCLQTGVRLLNKGPVGDGVLRRLLVAGARVDEGWRGQFDWGGKEMEWAQRAFTGSGSAWWLHL</sequence>
<feature type="repeat" description="ANK" evidence="3">
    <location>
        <begin position="168"/>
        <end position="200"/>
    </location>
</feature>
<dbReference type="GO" id="GO:0005737">
    <property type="term" value="C:cytoplasm"/>
    <property type="evidence" value="ECO:0007669"/>
    <property type="project" value="TreeGrafter"/>
</dbReference>
<keyword evidence="5" id="KW-1185">Reference proteome</keyword>
<gene>
    <name evidence="4" type="ORF">HK097_001446</name>
</gene>
<reference evidence="4" key="1">
    <citation type="submission" date="2020-05" db="EMBL/GenBank/DDBJ databases">
        <title>Phylogenomic resolution of chytrid fungi.</title>
        <authorList>
            <person name="Stajich J.E."/>
            <person name="Amses K."/>
            <person name="Simmons R."/>
            <person name="Seto K."/>
            <person name="Myers J."/>
            <person name="Bonds A."/>
            <person name="Quandt C.A."/>
            <person name="Barry K."/>
            <person name="Liu P."/>
            <person name="Grigoriev I."/>
            <person name="Longcore J.E."/>
            <person name="James T.Y."/>
        </authorList>
    </citation>
    <scope>NUCLEOTIDE SEQUENCE</scope>
    <source>
        <strain evidence="4">JEL0318</strain>
    </source>
</reference>
<dbReference type="PANTHER" id="PTHR24198">
    <property type="entry name" value="ANKYRIN REPEAT AND PROTEIN KINASE DOMAIN-CONTAINING PROTEIN"/>
    <property type="match status" value="1"/>
</dbReference>
<dbReference type="SMART" id="SM00248">
    <property type="entry name" value="ANK"/>
    <property type="match status" value="3"/>
</dbReference>
<dbReference type="PROSITE" id="PS50088">
    <property type="entry name" value="ANK_REPEAT"/>
    <property type="match status" value="2"/>
</dbReference>
<evidence type="ECO:0000256" key="2">
    <source>
        <dbReference type="ARBA" id="ARBA00023043"/>
    </source>
</evidence>
<proteinExistence type="predicted"/>
<name>A0AAD5SHE4_9FUNG</name>
<dbReference type="PROSITE" id="PS50297">
    <property type="entry name" value="ANK_REP_REGION"/>
    <property type="match status" value="1"/>
</dbReference>
<keyword evidence="1" id="KW-0677">Repeat</keyword>
<dbReference type="InterPro" id="IPR036770">
    <property type="entry name" value="Ankyrin_rpt-contain_sf"/>
</dbReference>